<accession>A0A1G7IT69</accession>
<sequence>MKIYALSGLGADEQVFNALTLDYELIPILWLTPKSNEAITAYAQRLITNYKIGATRDFGILGVSFGGLIATEISQLTTPKFTLLISSLETKNELNGFLKLIGKSKLLTRIPERLFKPPKVIAHYMFGTDKKELLDAIIDDTDLTFTKWAILKLLNWNNETKIPNLIKIGGTKDKVLPPKGTNTILIENGEHFMIVDRAKEISHIINKALKTYQFK</sequence>
<evidence type="ECO:0000313" key="2">
    <source>
        <dbReference type="Proteomes" id="UP000182114"/>
    </source>
</evidence>
<evidence type="ECO:0000313" key="1">
    <source>
        <dbReference type="EMBL" id="SDF15756.1"/>
    </source>
</evidence>
<evidence type="ECO:0008006" key="3">
    <source>
        <dbReference type="Google" id="ProtNLM"/>
    </source>
</evidence>
<dbReference type="EMBL" id="FNBD01000008">
    <property type="protein sequence ID" value="SDF15756.1"/>
    <property type="molecule type" value="Genomic_DNA"/>
</dbReference>
<dbReference type="Gene3D" id="3.40.50.1820">
    <property type="entry name" value="alpha/beta hydrolase"/>
    <property type="match status" value="1"/>
</dbReference>
<dbReference type="InterPro" id="IPR029058">
    <property type="entry name" value="AB_hydrolase_fold"/>
</dbReference>
<organism evidence="1 2">
    <name type="scientific">Cellulophaga baltica</name>
    <dbReference type="NCBI Taxonomy" id="76594"/>
    <lineage>
        <taxon>Bacteria</taxon>
        <taxon>Pseudomonadati</taxon>
        <taxon>Bacteroidota</taxon>
        <taxon>Flavobacteriia</taxon>
        <taxon>Flavobacteriales</taxon>
        <taxon>Flavobacteriaceae</taxon>
        <taxon>Cellulophaga</taxon>
    </lineage>
</organism>
<name>A0A1G7IT69_9FLAO</name>
<proteinExistence type="predicted"/>
<reference evidence="2" key="1">
    <citation type="submission" date="2016-10" db="EMBL/GenBank/DDBJ databases">
        <authorList>
            <person name="Varghese N."/>
            <person name="Submissions S."/>
        </authorList>
    </citation>
    <scope>NUCLEOTIDE SEQUENCE [LARGE SCALE GENOMIC DNA]</scope>
    <source>
        <strain evidence="2">DSM 24729</strain>
    </source>
</reference>
<keyword evidence="2" id="KW-1185">Reference proteome</keyword>
<gene>
    <name evidence="1" type="ORF">SAMN04487992_10813</name>
</gene>
<dbReference type="SUPFAM" id="SSF53474">
    <property type="entry name" value="alpha/beta-Hydrolases"/>
    <property type="match status" value="1"/>
</dbReference>
<dbReference type="AlphaFoldDB" id="A0A1G7IT69"/>
<dbReference type="RefSeq" id="WP_074538767.1">
    <property type="nucleotide sequence ID" value="NZ_FNBD01000008.1"/>
</dbReference>
<dbReference type="Proteomes" id="UP000182114">
    <property type="component" value="Unassembled WGS sequence"/>
</dbReference>
<protein>
    <recommendedName>
        <fullName evidence="3">Pimeloyl-ACP methyl ester carboxylesterase</fullName>
    </recommendedName>
</protein>